<feature type="transmembrane region" description="Helical" evidence="6">
    <location>
        <begin position="9"/>
        <end position="26"/>
    </location>
</feature>
<comment type="subcellular location">
    <subcellularLocation>
        <location evidence="1">Membrane</location>
        <topology evidence="1">Multi-pass membrane protein</topology>
    </subcellularLocation>
</comment>
<proteinExistence type="inferred from homology"/>
<feature type="transmembrane region" description="Helical" evidence="6">
    <location>
        <begin position="226"/>
        <end position="256"/>
    </location>
</feature>
<feature type="transmembrane region" description="Helical" evidence="6">
    <location>
        <begin position="62"/>
        <end position="84"/>
    </location>
</feature>
<accession>A0A1F6Y7C1</accession>
<evidence type="ECO:0000256" key="3">
    <source>
        <dbReference type="ARBA" id="ARBA00022692"/>
    </source>
</evidence>
<dbReference type="Proteomes" id="UP000178645">
    <property type="component" value="Unassembled WGS sequence"/>
</dbReference>
<feature type="transmembrane region" description="Helical" evidence="6">
    <location>
        <begin position="32"/>
        <end position="50"/>
    </location>
</feature>
<dbReference type="PANTHER" id="PTHR21716:SF4">
    <property type="entry name" value="TRANSMEMBRANE PROTEIN 245"/>
    <property type="match status" value="1"/>
</dbReference>
<evidence type="ECO:0000313" key="7">
    <source>
        <dbReference type="EMBL" id="OGJ02235.1"/>
    </source>
</evidence>
<evidence type="ECO:0008006" key="9">
    <source>
        <dbReference type="Google" id="ProtNLM"/>
    </source>
</evidence>
<dbReference type="PANTHER" id="PTHR21716">
    <property type="entry name" value="TRANSMEMBRANE PROTEIN"/>
    <property type="match status" value="1"/>
</dbReference>
<reference evidence="7 8" key="1">
    <citation type="journal article" date="2016" name="Nat. Commun.">
        <title>Thousands of microbial genomes shed light on interconnected biogeochemical processes in an aquifer system.</title>
        <authorList>
            <person name="Anantharaman K."/>
            <person name="Brown C.T."/>
            <person name="Hug L.A."/>
            <person name="Sharon I."/>
            <person name="Castelle C.J."/>
            <person name="Probst A.J."/>
            <person name="Thomas B.C."/>
            <person name="Singh A."/>
            <person name="Wilkins M.J."/>
            <person name="Karaoz U."/>
            <person name="Brodie E.L."/>
            <person name="Williams K.H."/>
            <person name="Hubbard S.S."/>
            <person name="Banfield J.F."/>
        </authorList>
    </citation>
    <scope>NUCLEOTIDE SEQUENCE [LARGE SCALE GENOMIC DNA]</scope>
</reference>
<evidence type="ECO:0000256" key="5">
    <source>
        <dbReference type="ARBA" id="ARBA00023136"/>
    </source>
</evidence>
<gene>
    <name evidence="7" type="ORF">A3G53_01730</name>
</gene>
<name>A0A1F6Y7C1_9BACT</name>
<dbReference type="GO" id="GO:0016020">
    <property type="term" value="C:membrane"/>
    <property type="evidence" value="ECO:0007669"/>
    <property type="project" value="UniProtKB-SubCell"/>
</dbReference>
<keyword evidence="5 6" id="KW-0472">Membrane</keyword>
<evidence type="ECO:0000256" key="2">
    <source>
        <dbReference type="ARBA" id="ARBA00009773"/>
    </source>
</evidence>
<evidence type="ECO:0000256" key="6">
    <source>
        <dbReference type="SAM" id="Phobius"/>
    </source>
</evidence>
<evidence type="ECO:0000256" key="4">
    <source>
        <dbReference type="ARBA" id="ARBA00022989"/>
    </source>
</evidence>
<feature type="transmembrane region" description="Helical" evidence="6">
    <location>
        <begin position="263"/>
        <end position="285"/>
    </location>
</feature>
<comment type="caution">
    <text evidence="7">The sequence shown here is derived from an EMBL/GenBank/DDBJ whole genome shotgun (WGS) entry which is preliminary data.</text>
</comment>
<feature type="transmembrane region" description="Helical" evidence="6">
    <location>
        <begin position="141"/>
        <end position="163"/>
    </location>
</feature>
<evidence type="ECO:0000256" key="1">
    <source>
        <dbReference type="ARBA" id="ARBA00004141"/>
    </source>
</evidence>
<organism evidence="7 8">
    <name type="scientific">Candidatus Nomurabacteria bacterium RIFCSPLOWO2_12_FULL_44_11</name>
    <dbReference type="NCBI Taxonomy" id="1801796"/>
    <lineage>
        <taxon>Bacteria</taxon>
        <taxon>Candidatus Nomuraibacteriota</taxon>
    </lineage>
</organism>
<dbReference type="Pfam" id="PF01594">
    <property type="entry name" value="AI-2E_transport"/>
    <property type="match status" value="1"/>
</dbReference>
<evidence type="ECO:0000313" key="8">
    <source>
        <dbReference type="Proteomes" id="UP000178645"/>
    </source>
</evidence>
<sequence>MQTKIIERYFFFGLLFATLIFAFLLFKPFWVVLILGISFSIIIAPLYEWLHKRGLPRSLASLLTVICFTVILLGPLLGLSVLIFNQSESVYHAVVSQDSAKPFLDKVDNAVKQLLPQDLVFDVHERVAEFISYLSGNISNIFKTTISAFFSFLLMLLIMFYILKDGDRWRKAVVILSPLSDADDEKIIHRLREAVRGVILGNLFVALIQGVLMGVGLWLFGVPNGALWGMVAAVFSLLPTFGTAFVSVPAIIFLIISGQTAQAVGLLAWSALAVGMIDNVLSPFIIGGKTHIPPLLILFAVLGGIALAGPVGILVGPLAISLLYTLISIYRHEFRQTTAF</sequence>
<keyword evidence="4 6" id="KW-1133">Transmembrane helix</keyword>
<keyword evidence="3 6" id="KW-0812">Transmembrane</keyword>
<dbReference type="InterPro" id="IPR002549">
    <property type="entry name" value="AI-2E-like"/>
</dbReference>
<feature type="transmembrane region" description="Helical" evidence="6">
    <location>
        <begin position="198"/>
        <end position="220"/>
    </location>
</feature>
<protein>
    <recommendedName>
        <fullName evidence="9">AI-2E family transporter</fullName>
    </recommendedName>
</protein>
<feature type="transmembrane region" description="Helical" evidence="6">
    <location>
        <begin position="297"/>
        <end position="327"/>
    </location>
</feature>
<dbReference type="EMBL" id="MFVU01000010">
    <property type="protein sequence ID" value="OGJ02235.1"/>
    <property type="molecule type" value="Genomic_DNA"/>
</dbReference>
<comment type="similarity">
    <text evidence="2">Belongs to the autoinducer-2 exporter (AI-2E) (TC 2.A.86) family.</text>
</comment>
<dbReference type="AlphaFoldDB" id="A0A1F6Y7C1"/>